<evidence type="ECO:0000313" key="2">
    <source>
        <dbReference type="EMBL" id="KAK4119689.1"/>
    </source>
</evidence>
<name>A0AAN6TS67_9PEZI</name>
<comment type="caution">
    <text evidence="2">The sequence shown here is derived from an EMBL/GenBank/DDBJ whole genome shotgun (WGS) entry which is preliminary data.</text>
</comment>
<feature type="compositionally biased region" description="Basic and acidic residues" evidence="1">
    <location>
        <begin position="58"/>
        <end position="68"/>
    </location>
</feature>
<gene>
    <name evidence="2" type="ORF">N657DRAFT_556128</name>
</gene>
<evidence type="ECO:0000313" key="3">
    <source>
        <dbReference type="Proteomes" id="UP001302602"/>
    </source>
</evidence>
<dbReference type="RefSeq" id="XP_062643462.1">
    <property type="nucleotide sequence ID" value="XM_062787938.1"/>
</dbReference>
<organism evidence="2 3">
    <name type="scientific">Parathielavia appendiculata</name>
    <dbReference type="NCBI Taxonomy" id="2587402"/>
    <lineage>
        <taxon>Eukaryota</taxon>
        <taxon>Fungi</taxon>
        <taxon>Dikarya</taxon>
        <taxon>Ascomycota</taxon>
        <taxon>Pezizomycotina</taxon>
        <taxon>Sordariomycetes</taxon>
        <taxon>Sordariomycetidae</taxon>
        <taxon>Sordariales</taxon>
        <taxon>Chaetomiaceae</taxon>
        <taxon>Parathielavia</taxon>
    </lineage>
</organism>
<reference evidence="2" key="2">
    <citation type="submission" date="2023-05" db="EMBL/GenBank/DDBJ databases">
        <authorList>
            <consortium name="Lawrence Berkeley National Laboratory"/>
            <person name="Steindorff A."/>
            <person name="Hensen N."/>
            <person name="Bonometti L."/>
            <person name="Westerberg I."/>
            <person name="Brannstrom I.O."/>
            <person name="Guillou S."/>
            <person name="Cros-Aarteil S."/>
            <person name="Calhoun S."/>
            <person name="Haridas S."/>
            <person name="Kuo A."/>
            <person name="Mondo S."/>
            <person name="Pangilinan J."/>
            <person name="Riley R."/>
            <person name="Labutti K."/>
            <person name="Andreopoulos B."/>
            <person name="Lipzen A."/>
            <person name="Chen C."/>
            <person name="Yanf M."/>
            <person name="Daum C."/>
            <person name="Ng V."/>
            <person name="Clum A."/>
            <person name="Ohm R."/>
            <person name="Martin F."/>
            <person name="Silar P."/>
            <person name="Natvig D."/>
            <person name="Lalanne C."/>
            <person name="Gautier V."/>
            <person name="Ament-Velasquez S.L."/>
            <person name="Kruys A."/>
            <person name="Hutchinson M.I."/>
            <person name="Powell A.J."/>
            <person name="Barry K."/>
            <person name="Miller A.N."/>
            <person name="Grigoriev I.V."/>
            <person name="Debuchy R."/>
            <person name="Gladieux P."/>
            <person name="Thoren M.H."/>
            <person name="Johannesson H."/>
        </authorList>
    </citation>
    <scope>NUCLEOTIDE SEQUENCE</scope>
    <source>
        <strain evidence="2">CBS 731.68</strain>
    </source>
</reference>
<dbReference type="Proteomes" id="UP001302602">
    <property type="component" value="Unassembled WGS sequence"/>
</dbReference>
<feature type="compositionally biased region" description="Basic and acidic residues" evidence="1">
    <location>
        <begin position="1"/>
        <end position="13"/>
    </location>
</feature>
<feature type="region of interest" description="Disordered" evidence="1">
    <location>
        <begin position="1"/>
        <end position="81"/>
    </location>
</feature>
<reference evidence="2" key="1">
    <citation type="journal article" date="2023" name="Mol. Phylogenet. Evol.">
        <title>Genome-scale phylogeny and comparative genomics of the fungal order Sordariales.</title>
        <authorList>
            <person name="Hensen N."/>
            <person name="Bonometti L."/>
            <person name="Westerberg I."/>
            <person name="Brannstrom I.O."/>
            <person name="Guillou S."/>
            <person name="Cros-Aarteil S."/>
            <person name="Calhoun S."/>
            <person name="Haridas S."/>
            <person name="Kuo A."/>
            <person name="Mondo S."/>
            <person name="Pangilinan J."/>
            <person name="Riley R."/>
            <person name="LaButti K."/>
            <person name="Andreopoulos B."/>
            <person name="Lipzen A."/>
            <person name="Chen C."/>
            <person name="Yan M."/>
            <person name="Daum C."/>
            <person name="Ng V."/>
            <person name="Clum A."/>
            <person name="Steindorff A."/>
            <person name="Ohm R.A."/>
            <person name="Martin F."/>
            <person name="Silar P."/>
            <person name="Natvig D.O."/>
            <person name="Lalanne C."/>
            <person name="Gautier V."/>
            <person name="Ament-Velasquez S.L."/>
            <person name="Kruys A."/>
            <person name="Hutchinson M.I."/>
            <person name="Powell A.J."/>
            <person name="Barry K."/>
            <person name="Miller A.N."/>
            <person name="Grigoriev I.V."/>
            <person name="Debuchy R."/>
            <person name="Gladieux P."/>
            <person name="Hiltunen Thoren M."/>
            <person name="Johannesson H."/>
        </authorList>
    </citation>
    <scope>NUCLEOTIDE SEQUENCE</scope>
    <source>
        <strain evidence="2">CBS 731.68</strain>
    </source>
</reference>
<evidence type="ECO:0000256" key="1">
    <source>
        <dbReference type="SAM" id="MobiDB-lite"/>
    </source>
</evidence>
<dbReference type="GeneID" id="87824708"/>
<sequence>FPELLRHAVEKHPSGQAVPNAVGGKRKRDDDGDGTCPAPAAKRTKGDGDGKCPAPAARRTESDGERECPAPPSNSKRAARHRVAYKKELSPVAIYDADSDPCEDVIICASTVNEQQTSHFTKKPMGSSAALDPEFLGNVDPALLAPRQPASAVHTAAMLSDLQT</sequence>
<feature type="non-terminal residue" evidence="2">
    <location>
        <position position="1"/>
    </location>
</feature>
<feature type="non-terminal residue" evidence="2">
    <location>
        <position position="164"/>
    </location>
</feature>
<proteinExistence type="predicted"/>
<protein>
    <submittedName>
        <fullName evidence="2">Uncharacterized protein</fullName>
    </submittedName>
</protein>
<accession>A0AAN6TS67</accession>
<keyword evidence="3" id="KW-1185">Reference proteome</keyword>
<dbReference type="AlphaFoldDB" id="A0AAN6TS67"/>
<dbReference type="EMBL" id="MU853245">
    <property type="protein sequence ID" value="KAK4119689.1"/>
    <property type="molecule type" value="Genomic_DNA"/>
</dbReference>